<reference evidence="2 3" key="1">
    <citation type="journal article" date="2011" name="Proc. Natl. Acad. Sci. U.S.A.">
        <title>Evolutionary erosion of yeast sex chromosomes by mating-type switching accidents.</title>
        <authorList>
            <person name="Gordon J.L."/>
            <person name="Armisen D."/>
            <person name="Proux-Wera E."/>
            <person name="Oheigeartaigh S.S."/>
            <person name="Byrne K.P."/>
            <person name="Wolfe K.H."/>
        </authorList>
    </citation>
    <scope>NUCLEOTIDE SEQUENCE [LARGE SCALE GENOMIC DNA]</scope>
    <source>
        <strain evidence="3">ATCC 24235 / CBS 4417 / NBRC 1672 / NRRL Y-8282 / UCD 70-5</strain>
    </source>
</reference>
<feature type="region of interest" description="Disordered" evidence="1">
    <location>
        <begin position="541"/>
        <end position="570"/>
    </location>
</feature>
<name>G8BTZ8_TETPH</name>
<sequence>MEIFKTENGDSISPIISMNDNFFLDKANSKSTTTNKNTKKLEVESTDNIPVIVKSKASDKYIHLDPIPDFKDRNEIKPWLQKIFYPQGVELVIERSDTIKVVFKCKAAKRGKTSKGDKDTEQNYIPKNDEDIKEKPTNDIKDVKNTERKKKRVVSRFNTCPFRIRATLSSRRNKWAVVIINNKHSHNVAFNPESKEYKKFKEGLREVDDIQAIKKFDELEYRFHANLPIIPSLVPCDCGLTSEVKSFEVIMPSNCVTTTVSGEGALQSTRKNLDPNSINNTMYCPNYPVNVSKPKKLKNKKLSSLNLSQETILKKSASAKFHVNLPHTHIHTNSADAFSGTNSNADTPFMERNSSFDSLISNVINNKNLETHTHSHSHPHSHPYDVTQNAYPNEFILPSTFLEGSSDVALQTGIMSNFTSDLNEIDFTGIFNKSIHHKPNNGKMTELNSPSLSFSPDTSQYSMSKIQEPISTDPALLNEQDLLNNTFLGGPMNELSSSITTSTSNMINNSEPPEHFNTDGNTLMMSELPVIENYVNTNNNFSNAVPKNSTSKSSTNRASKAQQGNTYSPFIKTEEEQLRLMNEIDKINNLTATTFQSDKHEQSSPAFIDFTNCFPVQSKMRNKLIAKKEDVSDNSFEQDVFNLQNSQGHDIPEYINFMLQNETDIFKKEDSLQGQEFNLHDNDLVMSINEGNSVKTNDKSNLPLFQTNWDNEFNS</sequence>
<dbReference type="GO" id="GO:0010106">
    <property type="term" value="P:cellular response to iron ion starvation"/>
    <property type="evidence" value="ECO:0007669"/>
    <property type="project" value="InterPro"/>
</dbReference>
<gene>
    <name evidence="2" type="primary">TPHA0E02860</name>
    <name evidence="2" type="ordered locus">TPHA_0E02860</name>
</gene>
<evidence type="ECO:0008006" key="4">
    <source>
        <dbReference type="Google" id="ProtNLM"/>
    </source>
</evidence>
<dbReference type="Pfam" id="PF08731">
    <property type="entry name" value="AFT"/>
    <property type="match status" value="1"/>
</dbReference>
<evidence type="ECO:0000256" key="1">
    <source>
        <dbReference type="SAM" id="MobiDB-lite"/>
    </source>
</evidence>
<feature type="compositionally biased region" description="Polar residues" evidence="1">
    <location>
        <begin position="442"/>
        <end position="462"/>
    </location>
</feature>
<dbReference type="GO" id="GO:0000981">
    <property type="term" value="F:DNA-binding transcription factor activity, RNA polymerase II-specific"/>
    <property type="evidence" value="ECO:0007669"/>
    <property type="project" value="InterPro"/>
</dbReference>
<dbReference type="KEGG" id="tpf:TPHA_0E02860"/>
<dbReference type="AlphaFoldDB" id="G8BTZ8"/>
<dbReference type="eggNOG" id="KOG4818">
    <property type="taxonomic scope" value="Eukaryota"/>
</dbReference>
<dbReference type="GO" id="GO:0045944">
    <property type="term" value="P:positive regulation of transcription by RNA polymerase II"/>
    <property type="evidence" value="ECO:0007669"/>
    <property type="project" value="InterPro"/>
</dbReference>
<feature type="compositionally biased region" description="Basic and acidic residues" evidence="1">
    <location>
        <begin position="114"/>
        <end position="135"/>
    </location>
</feature>
<dbReference type="EMBL" id="HE612860">
    <property type="protein sequence ID" value="CCE63376.1"/>
    <property type="molecule type" value="Genomic_DNA"/>
</dbReference>
<dbReference type="RefSeq" id="XP_003685810.1">
    <property type="nucleotide sequence ID" value="XM_003685762.1"/>
</dbReference>
<dbReference type="HOGENOM" id="CLU_386455_0_0_1"/>
<dbReference type="GeneID" id="11531387"/>
<protein>
    <recommendedName>
        <fullName evidence="4">Iron-regulated transcriptional activator AFT1</fullName>
    </recommendedName>
</protein>
<dbReference type="InterPro" id="IPR014842">
    <property type="entry name" value="AFT"/>
</dbReference>
<keyword evidence="3" id="KW-1185">Reference proteome</keyword>
<feature type="region of interest" description="Disordered" evidence="1">
    <location>
        <begin position="439"/>
        <end position="462"/>
    </location>
</feature>
<organism evidence="2 3">
    <name type="scientific">Tetrapisispora phaffii (strain ATCC 24235 / CBS 4417 / NBRC 1672 / NRRL Y-8282 / UCD 70-5)</name>
    <name type="common">Yeast</name>
    <name type="synonym">Fabospora phaffii</name>
    <dbReference type="NCBI Taxonomy" id="1071381"/>
    <lineage>
        <taxon>Eukaryota</taxon>
        <taxon>Fungi</taxon>
        <taxon>Dikarya</taxon>
        <taxon>Ascomycota</taxon>
        <taxon>Saccharomycotina</taxon>
        <taxon>Saccharomycetes</taxon>
        <taxon>Saccharomycetales</taxon>
        <taxon>Saccharomycetaceae</taxon>
        <taxon>Tetrapisispora</taxon>
    </lineage>
</organism>
<evidence type="ECO:0000313" key="2">
    <source>
        <dbReference type="EMBL" id="CCE63376.1"/>
    </source>
</evidence>
<feature type="compositionally biased region" description="Polar residues" evidence="1">
    <location>
        <begin position="541"/>
        <end position="568"/>
    </location>
</feature>
<dbReference type="Proteomes" id="UP000005666">
    <property type="component" value="Chromosome 5"/>
</dbReference>
<accession>G8BTZ8</accession>
<feature type="region of interest" description="Disordered" evidence="1">
    <location>
        <begin position="112"/>
        <end position="135"/>
    </location>
</feature>
<evidence type="ECO:0000313" key="3">
    <source>
        <dbReference type="Proteomes" id="UP000005666"/>
    </source>
</evidence>
<proteinExistence type="predicted"/>
<dbReference type="OrthoDB" id="4068596at2759"/>
<dbReference type="STRING" id="1071381.G8BTZ8"/>